<reference evidence="2 3" key="1">
    <citation type="submission" date="2019-09" db="EMBL/GenBank/DDBJ databases">
        <title>The hologenome of the rock-dwelling lichen Lasallia pustulata.</title>
        <authorList>
            <person name="Greshake Tzovaras B."/>
            <person name="Segers F."/>
            <person name="Bicker A."/>
            <person name="Dal Grande F."/>
            <person name="Otte J."/>
            <person name="Hankeln T."/>
            <person name="Schmitt I."/>
            <person name="Ebersberger I."/>
        </authorList>
    </citation>
    <scope>NUCLEOTIDE SEQUENCE [LARGE SCALE GENOMIC DNA]</scope>
    <source>
        <strain evidence="2">A1-1</strain>
    </source>
</reference>
<comment type="caution">
    <text evidence="2">The sequence shown here is derived from an EMBL/GenBank/DDBJ whole genome shotgun (WGS) entry which is preliminary data.</text>
</comment>
<gene>
    <name evidence="2" type="ORF">FRX48_01161</name>
</gene>
<evidence type="ECO:0000256" key="1">
    <source>
        <dbReference type="SAM" id="MobiDB-lite"/>
    </source>
</evidence>
<proteinExistence type="predicted"/>
<dbReference type="AlphaFoldDB" id="A0A5M8PZ91"/>
<feature type="region of interest" description="Disordered" evidence="1">
    <location>
        <begin position="1"/>
        <end position="38"/>
    </location>
</feature>
<dbReference type="EMBL" id="VXIT01000002">
    <property type="protein sequence ID" value="KAA6414412.1"/>
    <property type="molecule type" value="Genomic_DNA"/>
</dbReference>
<evidence type="ECO:0000313" key="3">
    <source>
        <dbReference type="Proteomes" id="UP000324767"/>
    </source>
</evidence>
<dbReference type="OrthoDB" id="5204927at2759"/>
<name>A0A5M8PZ91_9LECA</name>
<dbReference type="Proteomes" id="UP000324767">
    <property type="component" value="Unassembled WGS sequence"/>
</dbReference>
<feature type="compositionally biased region" description="Basic residues" evidence="1">
    <location>
        <begin position="18"/>
        <end position="32"/>
    </location>
</feature>
<protein>
    <submittedName>
        <fullName evidence="2">Uncharacterized protein</fullName>
    </submittedName>
</protein>
<feature type="compositionally biased region" description="Basic and acidic residues" evidence="1">
    <location>
        <begin position="220"/>
        <end position="261"/>
    </location>
</feature>
<feature type="region of interest" description="Disordered" evidence="1">
    <location>
        <begin position="182"/>
        <end position="299"/>
    </location>
</feature>
<evidence type="ECO:0000313" key="2">
    <source>
        <dbReference type="EMBL" id="KAA6414412.1"/>
    </source>
</evidence>
<feature type="compositionally biased region" description="Basic and acidic residues" evidence="1">
    <location>
        <begin position="93"/>
        <end position="102"/>
    </location>
</feature>
<organism evidence="2 3">
    <name type="scientific">Lasallia pustulata</name>
    <dbReference type="NCBI Taxonomy" id="136370"/>
    <lineage>
        <taxon>Eukaryota</taxon>
        <taxon>Fungi</taxon>
        <taxon>Dikarya</taxon>
        <taxon>Ascomycota</taxon>
        <taxon>Pezizomycotina</taxon>
        <taxon>Lecanoromycetes</taxon>
        <taxon>OSLEUM clade</taxon>
        <taxon>Umbilicariomycetidae</taxon>
        <taxon>Umbilicariales</taxon>
        <taxon>Umbilicariaceae</taxon>
        <taxon>Lasallia</taxon>
    </lineage>
</organism>
<accession>A0A5M8PZ91</accession>
<sequence length="299" mass="33861">MVSTTLDPPSATLLPTRPRTHPLRVTHKKKGANKGEAFNPEELCRRLEKYRLEEKETRRRRRAQASEKKGEPAQYHHVPQCAAASFARTATPESRKKEEIHKLSRQAIQIQQPAVEPRLTLANNGPSVRRLVEEQEMSRLKVEASADRNQFQRTPALEEAARADHSRNLNKPQQRDFDIRLSLVLPSKPRPPNGGDISEWDPSKIESTGPSRHIHARPNPNDRHDWAQREDSGETDRHGLRDRMTPFSEVVRRFGGGKERASPNSAVDVLGDGGVDDSGVKKASRRKSSFMSLPLFKKH</sequence>
<feature type="region of interest" description="Disordered" evidence="1">
    <location>
        <begin position="52"/>
        <end position="111"/>
    </location>
</feature>